<keyword evidence="3" id="KW-1185">Reference proteome</keyword>
<organism evidence="2 3">
    <name type="scientific">Dorcoceras hygrometricum</name>
    <dbReference type="NCBI Taxonomy" id="472368"/>
    <lineage>
        <taxon>Eukaryota</taxon>
        <taxon>Viridiplantae</taxon>
        <taxon>Streptophyta</taxon>
        <taxon>Embryophyta</taxon>
        <taxon>Tracheophyta</taxon>
        <taxon>Spermatophyta</taxon>
        <taxon>Magnoliopsida</taxon>
        <taxon>eudicotyledons</taxon>
        <taxon>Gunneridae</taxon>
        <taxon>Pentapetalae</taxon>
        <taxon>asterids</taxon>
        <taxon>lamiids</taxon>
        <taxon>Lamiales</taxon>
        <taxon>Gesneriaceae</taxon>
        <taxon>Didymocarpoideae</taxon>
        <taxon>Trichosporeae</taxon>
        <taxon>Loxocarpinae</taxon>
        <taxon>Dorcoceras</taxon>
    </lineage>
</organism>
<name>A0A2Z7D054_9LAMI</name>
<feature type="region of interest" description="Disordered" evidence="1">
    <location>
        <begin position="172"/>
        <end position="198"/>
    </location>
</feature>
<reference evidence="2 3" key="1">
    <citation type="journal article" date="2015" name="Proc. Natl. Acad. Sci. U.S.A.">
        <title>The resurrection genome of Boea hygrometrica: A blueprint for survival of dehydration.</title>
        <authorList>
            <person name="Xiao L."/>
            <person name="Yang G."/>
            <person name="Zhang L."/>
            <person name="Yang X."/>
            <person name="Zhao S."/>
            <person name="Ji Z."/>
            <person name="Zhou Q."/>
            <person name="Hu M."/>
            <person name="Wang Y."/>
            <person name="Chen M."/>
            <person name="Xu Y."/>
            <person name="Jin H."/>
            <person name="Xiao X."/>
            <person name="Hu G."/>
            <person name="Bao F."/>
            <person name="Hu Y."/>
            <person name="Wan P."/>
            <person name="Li L."/>
            <person name="Deng X."/>
            <person name="Kuang T."/>
            <person name="Xiang C."/>
            <person name="Zhu J.K."/>
            <person name="Oliver M.J."/>
            <person name="He Y."/>
        </authorList>
    </citation>
    <scope>NUCLEOTIDE SEQUENCE [LARGE SCALE GENOMIC DNA]</scope>
    <source>
        <strain evidence="3">cv. XS01</strain>
    </source>
</reference>
<dbReference type="EMBL" id="KQ992389">
    <property type="protein sequence ID" value="KZV50516.1"/>
    <property type="molecule type" value="Genomic_DNA"/>
</dbReference>
<evidence type="ECO:0000313" key="2">
    <source>
        <dbReference type="EMBL" id="KZV50516.1"/>
    </source>
</evidence>
<accession>A0A2Z7D054</accession>
<dbReference type="Proteomes" id="UP000250235">
    <property type="component" value="Unassembled WGS sequence"/>
</dbReference>
<evidence type="ECO:0000256" key="1">
    <source>
        <dbReference type="SAM" id="MobiDB-lite"/>
    </source>
</evidence>
<evidence type="ECO:0000313" key="3">
    <source>
        <dbReference type="Proteomes" id="UP000250235"/>
    </source>
</evidence>
<sequence>MCIHAFSSPSSHRCFVVVVLFSYQDARASGNTALSPPRWVIPVVAAQIWQHHSDDSVGLVHNTSVGQLQRGSGRQSNLSKPNMYAYFTAGHGNTLPSKTDFLFALKLTAEGLLDAEICFNLTKISSTQHKSEPAFSNTYGQNTTQVPFSYAEHARRSFQNISTRRSWLPNSYQKEEKALGSPEPPISSKTEAGCDGNR</sequence>
<gene>
    <name evidence="2" type="ORF">F511_26594</name>
</gene>
<protein>
    <submittedName>
        <fullName evidence="2">MATE efflux family protein 7-like</fullName>
    </submittedName>
</protein>
<dbReference type="AlphaFoldDB" id="A0A2Z7D054"/>
<proteinExistence type="predicted"/>